<proteinExistence type="inferred from homology"/>
<reference evidence="8" key="1">
    <citation type="submission" date="2017-09" db="EMBL/GenBank/DDBJ databases">
        <title>Depth-based differentiation of microbial function through sediment-hosted aquifers and enrichment of novel symbionts in the deep terrestrial subsurface.</title>
        <authorList>
            <person name="Probst A.J."/>
            <person name="Ladd B."/>
            <person name="Jarett J.K."/>
            <person name="Geller-Mcgrath D.E."/>
            <person name="Sieber C.M.K."/>
            <person name="Emerson J.B."/>
            <person name="Anantharaman K."/>
            <person name="Thomas B.C."/>
            <person name="Malmstrom R."/>
            <person name="Stieglmeier M."/>
            <person name="Klingl A."/>
            <person name="Woyke T."/>
            <person name="Ryan C.M."/>
            <person name="Banfield J.F."/>
        </authorList>
    </citation>
    <scope>NUCLEOTIDE SEQUENCE [LARGE SCALE GENOMIC DNA]</scope>
</reference>
<evidence type="ECO:0000256" key="2">
    <source>
        <dbReference type="ARBA" id="ARBA00022679"/>
    </source>
</evidence>
<evidence type="ECO:0000313" key="8">
    <source>
        <dbReference type="Proteomes" id="UP000230972"/>
    </source>
</evidence>
<evidence type="ECO:0000256" key="4">
    <source>
        <dbReference type="ARBA" id="ARBA00022984"/>
    </source>
</evidence>
<dbReference type="PANTHER" id="PTHR36174">
    <property type="entry name" value="LIPID II:GLYCINE GLYCYLTRANSFERASE"/>
    <property type="match status" value="1"/>
</dbReference>
<comment type="similarity">
    <text evidence="1">Belongs to the FemABX family.</text>
</comment>
<evidence type="ECO:0000313" key="7">
    <source>
        <dbReference type="EMBL" id="PIU71738.1"/>
    </source>
</evidence>
<dbReference type="GO" id="GO:0071555">
    <property type="term" value="P:cell wall organization"/>
    <property type="evidence" value="ECO:0007669"/>
    <property type="project" value="UniProtKB-KW"/>
</dbReference>
<dbReference type="SUPFAM" id="SSF55729">
    <property type="entry name" value="Acyl-CoA N-acyltransferases (Nat)"/>
    <property type="match status" value="1"/>
</dbReference>
<accession>A0A2M7AQ27</accession>
<dbReference type="PANTHER" id="PTHR36174:SF1">
    <property type="entry name" value="LIPID II:GLYCINE GLYCYLTRANSFERASE"/>
    <property type="match status" value="1"/>
</dbReference>
<comment type="caution">
    <text evidence="7">The sequence shown here is derived from an EMBL/GenBank/DDBJ whole genome shotgun (WGS) entry which is preliminary data.</text>
</comment>
<dbReference type="Gene3D" id="3.40.630.30">
    <property type="match status" value="1"/>
</dbReference>
<keyword evidence="4" id="KW-0573">Peptidoglycan synthesis</keyword>
<evidence type="ECO:0000256" key="5">
    <source>
        <dbReference type="ARBA" id="ARBA00023315"/>
    </source>
</evidence>
<evidence type="ECO:0008006" key="9">
    <source>
        <dbReference type="Google" id="ProtNLM"/>
    </source>
</evidence>
<dbReference type="GO" id="GO:0008360">
    <property type="term" value="P:regulation of cell shape"/>
    <property type="evidence" value="ECO:0007669"/>
    <property type="project" value="UniProtKB-KW"/>
</dbReference>
<dbReference type="Proteomes" id="UP000230972">
    <property type="component" value="Unassembled WGS sequence"/>
</dbReference>
<evidence type="ECO:0000256" key="6">
    <source>
        <dbReference type="ARBA" id="ARBA00023316"/>
    </source>
</evidence>
<dbReference type="PROSITE" id="PS51191">
    <property type="entry name" value="FEMABX"/>
    <property type="match status" value="1"/>
</dbReference>
<dbReference type="Pfam" id="PF02388">
    <property type="entry name" value="FemAB"/>
    <property type="match status" value="1"/>
</dbReference>
<sequence length="142" mass="16571">MAKYEVENITNKDLWEKFVLSKNPKSFLQSWAWGETNENEGAKIFRLGFKRNGKQVGASLIIKEDAKRGPHFIIPGGPILDWNDKKLVNYFISMLKDLAKRESIWFIRIRPELLDTPENRQVFKKLGAIYAPMHLHAENTWV</sequence>
<dbReference type="InterPro" id="IPR016181">
    <property type="entry name" value="Acyl_CoA_acyltransferase"/>
</dbReference>
<dbReference type="EMBL" id="PEWC01000036">
    <property type="protein sequence ID" value="PIU71738.1"/>
    <property type="molecule type" value="Genomic_DNA"/>
</dbReference>
<keyword evidence="5" id="KW-0012">Acyltransferase</keyword>
<keyword evidence="2" id="KW-0808">Transferase</keyword>
<evidence type="ECO:0000256" key="1">
    <source>
        <dbReference type="ARBA" id="ARBA00009943"/>
    </source>
</evidence>
<organism evidence="7 8">
    <name type="scientific">Candidatus Woesebacteria bacterium CG06_land_8_20_14_3_00_39_27</name>
    <dbReference type="NCBI Taxonomy" id="1975057"/>
    <lineage>
        <taxon>Bacteria</taxon>
        <taxon>Candidatus Woeseibacteriota</taxon>
    </lineage>
</organism>
<keyword evidence="6" id="KW-0961">Cell wall biogenesis/degradation</keyword>
<evidence type="ECO:0000256" key="3">
    <source>
        <dbReference type="ARBA" id="ARBA00022960"/>
    </source>
</evidence>
<feature type="non-terminal residue" evidence="7">
    <location>
        <position position="142"/>
    </location>
</feature>
<name>A0A2M7AQ27_9BACT</name>
<dbReference type="GO" id="GO:0016755">
    <property type="term" value="F:aminoacyltransferase activity"/>
    <property type="evidence" value="ECO:0007669"/>
    <property type="project" value="InterPro"/>
</dbReference>
<keyword evidence="3" id="KW-0133">Cell shape</keyword>
<dbReference type="InterPro" id="IPR003447">
    <property type="entry name" value="FEMABX"/>
</dbReference>
<dbReference type="GO" id="GO:0009252">
    <property type="term" value="P:peptidoglycan biosynthetic process"/>
    <property type="evidence" value="ECO:0007669"/>
    <property type="project" value="UniProtKB-KW"/>
</dbReference>
<gene>
    <name evidence="7" type="ORF">COS80_01665</name>
</gene>
<dbReference type="InterPro" id="IPR050644">
    <property type="entry name" value="PG_Glycine_Bridge_Synth"/>
</dbReference>
<protein>
    <recommendedName>
        <fullName evidence="9">Methicillin resistance protein</fullName>
    </recommendedName>
</protein>
<dbReference type="AlphaFoldDB" id="A0A2M7AQ27"/>